<name>A0A0S8G3B4_UNCT6</name>
<evidence type="ECO:0000313" key="2">
    <source>
        <dbReference type="EMBL" id="KPK67342.1"/>
    </source>
</evidence>
<evidence type="ECO:0000313" key="3">
    <source>
        <dbReference type="Proteomes" id="UP000051717"/>
    </source>
</evidence>
<dbReference type="Proteomes" id="UP000051717">
    <property type="component" value="Unassembled WGS sequence"/>
</dbReference>
<feature type="region of interest" description="Disordered" evidence="1">
    <location>
        <begin position="1"/>
        <end position="71"/>
    </location>
</feature>
<feature type="compositionally biased region" description="Polar residues" evidence="1">
    <location>
        <begin position="48"/>
        <end position="67"/>
    </location>
</feature>
<accession>A0A0S8G3B4</accession>
<comment type="caution">
    <text evidence="2">The sequence shown here is derived from an EMBL/GenBank/DDBJ whole genome shotgun (WGS) entry which is preliminary data.</text>
</comment>
<dbReference type="EMBL" id="LJUI01000133">
    <property type="protein sequence ID" value="KPK67342.1"/>
    <property type="molecule type" value="Genomic_DNA"/>
</dbReference>
<protein>
    <submittedName>
        <fullName evidence="2">Uncharacterized protein</fullName>
    </submittedName>
</protein>
<evidence type="ECO:0000256" key="1">
    <source>
        <dbReference type="SAM" id="MobiDB-lite"/>
    </source>
</evidence>
<organism evidence="2 3">
    <name type="scientific">candidate division TA06 bacterium SM23_40</name>
    <dbReference type="NCBI Taxonomy" id="1703774"/>
    <lineage>
        <taxon>Bacteria</taxon>
        <taxon>Bacteria division TA06</taxon>
    </lineage>
</organism>
<gene>
    <name evidence="2" type="ORF">AMJ82_10835</name>
</gene>
<reference evidence="2 3" key="1">
    <citation type="journal article" date="2015" name="Microbiome">
        <title>Genomic resolution of linkages in carbon, nitrogen, and sulfur cycling among widespread estuary sediment bacteria.</title>
        <authorList>
            <person name="Baker B.J."/>
            <person name="Lazar C.S."/>
            <person name="Teske A.P."/>
            <person name="Dick G.J."/>
        </authorList>
    </citation>
    <scope>NUCLEOTIDE SEQUENCE [LARGE SCALE GENOMIC DNA]</scope>
    <source>
        <strain evidence="2">SM23_40</strain>
    </source>
</reference>
<dbReference type="AlphaFoldDB" id="A0A0S8G3B4"/>
<sequence>MIWGVRPRSGTPSCGRMSPPRTRRSTSVPTALPSPSTTPMSRVVGPGQATSTPTRNSCCLPSSTFASSGPRPASMLAIRHHRSTIQMAHVAIWEPTTSTRARPLRSISHPPVPMSHPAVSFGLDTRSSTETPGQ</sequence>
<feature type="region of interest" description="Disordered" evidence="1">
    <location>
        <begin position="102"/>
        <end position="134"/>
    </location>
</feature>
<feature type="compositionally biased region" description="Polar residues" evidence="1">
    <location>
        <begin position="125"/>
        <end position="134"/>
    </location>
</feature>
<proteinExistence type="predicted"/>